<organism evidence="14 15">
    <name type="scientific">Rhynchophorus ferrugineus</name>
    <name type="common">Red palm weevil</name>
    <name type="synonym">Curculio ferrugineus</name>
    <dbReference type="NCBI Taxonomy" id="354439"/>
    <lineage>
        <taxon>Eukaryota</taxon>
        <taxon>Metazoa</taxon>
        <taxon>Ecdysozoa</taxon>
        <taxon>Arthropoda</taxon>
        <taxon>Hexapoda</taxon>
        <taxon>Insecta</taxon>
        <taxon>Pterygota</taxon>
        <taxon>Neoptera</taxon>
        <taxon>Endopterygota</taxon>
        <taxon>Coleoptera</taxon>
        <taxon>Polyphaga</taxon>
        <taxon>Cucujiformia</taxon>
        <taxon>Curculionidae</taxon>
        <taxon>Dryophthorinae</taxon>
        <taxon>Rhynchophorus</taxon>
    </lineage>
</organism>
<comment type="subcellular location">
    <subcellularLocation>
        <location evidence="1">Membrane</location>
        <topology evidence="1">Multi-pass membrane protein</topology>
    </subcellularLocation>
</comment>
<evidence type="ECO:0000256" key="11">
    <source>
        <dbReference type="ARBA" id="ARBA00023303"/>
    </source>
</evidence>
<evidence type="ECO:0008006" key="16">
    <source>
        <dbReference type="Google" id="ProtNLM"/>
    </source>
</evidence>
<evidence type="ECO:0000256" key="10">
    <source>
        <dbReference type="ARBA" id="ARBA00023201"/>
    </source>
</evidence>
<keyword evidence="7" id="KW-0915">Sodium</keyword>
<feature type="transmembrane region" description="Helical" evidence="13">
    <location>
        <begin position="46"/>
        <end position="70"/>
    </location>
</feature>
<dbReference type="AlphaFoldDB" id="A0A834M143"/>
<evidence type="ECO:0000313" key="15">
    <source>
        <dbReference type="Proteomes" id="UP000625711"/>
    </source>
</evidence>
<evidence type="ECO:0000256" key="3">
    <source>
        <dbReference type="ARBA" id="ARBA00022448"/>
    </source>
</evidence>
<proteinExistence type="inferred from homology"/>
<keyword evidence="3 12" id="KW-0813">Transport</keyword>
<dbReference type="Pfam" id="PF00858">
    <property type="entry name" value="ASC"/>
    <property type="match status" value="1"/>
</dbReference>
<evidence type="ECO:0000256" key="4">
    <source>
        <dbReference type="ARBA" id="ARBA00022461"/>
    </source>
</evidence>
<dbReference type="Gene3D" id="2.60.470.10">
    <property type="entry name" value="Acid-sensing ion channels like domains"/>
    <property type="match status" value="1"/>
</dbReference>
<dbReference type="GO" id="GO:0015280">
    <property type="term" value="F:ligand-gated sodium channel activity"/>
    <property type="evidence" value="ECO:0007669"/>
    <property type="project" value="TreeGrafter"/>
</dbReference>
<name>A0A834M143_RHYFE</name>
<comment type="similarity">
    <text evidence="2 12">Belongs to the amiloride-sensitive sodium channel (TC 1.A.6) family.</text>
</comment>
<feature type="transmembrane region" description="Helical" evidence="13">
    <location>
        <begin position="445"/>
        <end position="471"/>
    </location>
</feature>
<keyword evidence="4 12" id="KW-0894">Sodium channel</keyword>
<evidence type="ECO:0000256" key="5">
    <source>
        <dbReference type="ARBA" id="ARBA00022692"/>
    </source>
</evidence>
<comment type="caution">
    <text evidence="14">The sequence shown here is derived from an EMBL/GenBank/DDBJ whole genome shotgun (WGS) entry which is preliminary data.</text>
</comment>
<protein>
    <recommendedName>
        <fullName evidence="16">Sodium channel protein Nach</fullName>
    </recommendedName>
</protein>
<evidence type="ECO:0000256" key="1">
    <source>
        <dbReference type="ARBA" id="ARBA00004141"/>
    </source>
</evidence>
<evidence type="ECO:0000256" key="6">
    <source>
        <dbReference type="ARBA" id="ARBA00022989"/>
    </source>
</evidence>
<gene>
    <name evidence="14" type="ORF">GWI33_018817</name>
</gene>
<evidence type="ECO:0000256" key="12">
    <source>
        <dbReference type="RuleBase" id="RU000679"/>
    </source>
</evidence>
<keyword evidence="10 12" id="KW-0739">Sodium transport</keyword>
<keyword evidence="6 13" id="KW-1133">Transmembrane helix</keyword>
<evidence type="ECO:0000256" key="8">
    <source>
        <dbReference type="ARBA" id="ARBA00023065"/>
    </source>
</evidence>
<accession>A0A834M143</accession>
<keyword evidence="8 12" id="KW-0406">Ion transport</keyword>
<dbReference type="Proteomes" id="UP000625711">
    <property type="component" value="Unassembled WGS sequence"/>
</dbReference>
<evidence type="ECO:0000256" key="13">
    <source>
        <dbReference type="SAM" id="Phobius"/>
    </source>
</evidence>
<keyword evidence="11 12" id="KW-0407">Ion channel</keyword>
<keyword evidence="5 12" id="KW-0812">Transmembrane</keyword>
<keyword evidence="15" id="KW-1185">Reference proteome</keyword>
<evidence type="ECO:0000256" key="7">
    <source>
        <dbReference type="ARBA" id="ARBA00023053"/>
    </source>
</evidence>
<dbReference type="OrthoDB" id="6502088at2759"/>
<dbReference type="InterPro" id="IPR001873">
    <property type="entry name" value="ENaC"/>
</dbReference>
<keyword evidence="9 13" id="KW-0472">Membrane</keyword>
<sequence length="510" mass="58550">MFFSAVKMSAKLIMEKLKVQWVQFCSNTSLHGWKFCVLSPTKLGRIFWLTICFAALVTALSLLLAAWYIFQEMPVVTVAESTQHFIYNYPFPAVTICNYNKVSKQAAFTLGAKLASKTNISTEQAAESFKSLIHTLNHHHHNVDKEKANILEELLRLNNKTIDEVFLAISPSCSSLLKRCLWKGDERRCNKMFSQIKTANGYCCSFNYVQPKDKAKHYVTPKRTSSTGLQSALEVLIDSNQDDYFAAEIPSIGYRVLIHGTYNFPSADIDNIFCARRSNALIGVTPTTTVASSGLRRIPLDQRNCLFSDERHLTYFHIQNFHNCMVENKLKSIYRKCGCMPFYAPKIEAKVRLCTPMDASCVANHEDIVEKRDEAVQNLNCVEDCESTFYKASAYQGTLEARYTTRFNTYNATAIENFTVIRVYFEDLYQELYRREIIFTWYTILAYYGGIMGLFTGFSFISLVEIVYFFTIKLCASVRVKSVTLRQVQPQNNFKGQRNKTKMIKHINKY</sequence>
<evidence type="ECO:0000313" key="14">
    <source>
        <dbReference type="EMBL" id="KAF7268016.1"/>
    </source>
</evidence>
<evidence type="ECO:0000256" key="2">
    <source>
        <dbReference type="ARBA" id="ARBA00007193"/>
    </source>
</evidence>
<dbReference type="GO" id="GO:0005886">
    <property type="term" value="C:plasma membrane"/>
    <property type="evidence" value="ECO:0007669"/>
    <property type="project" value="TreeGrafter"/>
</dbReference>
<reference evidence="14" key="1">
    <citation type="submission" date="2020-08" db="EMBL/GenBank/DDBJ databases">
        <title>Genome sequencing and assembly of the red palm weevil Rhynchophorus ferrugineus.</title>
        <authorList>
            <person name="Dias G.B."/>
            <person name="Bergman C.M."/>
            <person name="Manee M."/>
        </authorList>
    </citation>
    <scope>NUCLEOTIDE SEQUENCE</scope>
    <source>
        <strain evidence="14">AA-2017</strain>
        <tissue evidence="14">Whole larva</tissue>
    </source>
</reference>
<dbReference type="PANTHER" id="PTHR11690:SF237">
    <property type="entry name" value="PICKPOCKET 16-RELATED"/>
    <property type="match status" value="1"/>
</dbReference>
<dbReference type="Gene3D" id="1.10.287.770">
    <property type="entry name" value="YojJ-like"/>
    <property type="match status" value="1"/>
</dbReference>
<evidence type="ECO:0000256" key="9">
    <source>
        <dbReference type="ARBA" id="ARBA00023136"/>
    </source>
</evidence>
<dbReference type="PRINTS" id="PR01078">
    <property type="entry name" value="AMINACHANNEL"/>
</dbReference>
<dbReference type="EMBL" id="JAACXV010014355">
    <property type="protein sequence ID" value="KAF7268016.1"/>
    <property type="molecule type" value="Genomic_DNA"/>
</dbReference>
<dbReference type="PANTHER" id="PTHR11690">
    <property type="entry name" value="AMILORIDE-SENSITIVE SODIUM CHANNEL-RELATED"/>
    <property type="match status" value="1"/>
</dbReference>